<dbReference type="FunFam" id="2.60.40.2130:FF:000002">
    <property type="entry name" value="Putative Spondin-1"/>
    <property type="match status" value="1"/>
</dbReference>
<evidence type="ECO:0000256" key="3">
    <source>
        <dbReference type="ARBA" id="ARBA00022525"/>
    </source>
</evidence>
<evidence type="ECO:0000256" key="5">
    <source>
        <dbReference type="ARBA" id="ARBA00022723"/>
    </source>
</evidence>
<keyword evidence="17" id="KW-1185">Reference proteome</keyword>
<feature type="compositionally biased region" description="Acidic residues" evidence="12">
    <location>
        <begin position="480"/>
        <end position="498"/>
    </location>
</feature>
<dbReference type="InterPro" id="IPR009465">
    <property type="entry name" value="Spondin_N"/>
</dbReference>
<feature type="region of interest" description="Disordered" evidence="12">
    <location>
        <begin position="476"/>
        <end position="526"/>
    </location>
</feature>
<gene>
    <name evidence="16" type="ORF">PHYEVI_LOCUS4248</name>
</gene>
<dbReference type="InterPro" id="IPR044004">
    <property type="entry name" value="TSP1_spondin_dom"/>
</dbReference>
<evidence type="ECO:0000256" key="9">
    <source>
        <dbReference type="ARBA" id="ARBA00023157"/>
    </source>
</evidence>
<dbReference type="NCBIfam" id="NF038123">
    <property type="entry name" value="NF038123_dom"/>
    <property type="match status" value="1"/>
</dbReference>
<evidence type="ECO:0000256" key="10">
    <source>
        <dbReference type="ARBA" id="ARBA00023180"/>
    </source>
</evidence>
<dbReference type="Pfam" id="PF00090">
    <property type="entry name" value="TSP_1"/>
    <property type="match status" value="3"/>
</dbReference>
<dbReference type="PANTHER" id="PTHR11311">
    <property type="entry name" value="SPONDIN"/>
    <property type="match status" value="1"/>
</dbReference>
<dbReference type="PROSITE" id="PS50092">
    <property type="entry name" value="TSP1"/>
    <property type="match status" value="5"/>
</dbReference>
<dbReference type="Pfam" id="PF02014">
    <property type="entry name" value="Reeler"/>
    <property type="match status" value="1"/>
</dbReference>
<dbReference type="Pfam" id="PF06468">
    <property type="entry name" value="Spond_N"/>
    <property type="match status" value="1"/>
</dbReference>
<keyword evidence="4" id="KW-0272">Extracellular matrix</keyword>
<dbReference type="InterPro" id="IPR042307">
    <property type="entry name" value="Reeler_sf"/>
</dbReference>
<dbReference type="OrthoDB" id="347314at2759"/>
<dbReference type="Gene3D" id="2.60.40.4060">
    <property type="entry name" value="Reeler domain"/>
    <property type="match status" value="1"/>
</dbReference>
<dbReference type="Gene3D" id="2.20.100.10">
    <property type="entry name" value="Thrombospondin type-1 (TSP1) repeat"/>
    <property type="match status" value="5"/>
</dbReference>
<keyword evidence="3" id="KW-0964">Secreted</keyword>
<feature type="signal peptide" evidence="13">
    <location>
        <begin position="1"/>
        <end position="19"/>
    </location>
</feature>
<feature type="chain" id="PRO_5040105009" description="Spondin-1" evidence="13">
    <location>
        <begin position="20"/>
        <end position="795"/>
    </location>
</feature>
<dbReference type="Proteomes" id="UP001153712">
    <property type="component" value="Chromosome 15"/>
</dbReference>
<keyword evidence="7" id="KW-0677">Repeat</keyword>
<evidence type="ECO:0000259" key="14">
    <source>
        <dbReference type="PROSITE" id="PS51019"/>
    </source>
</evidence>
<dbReference type="PANTHER" id="PTHR11311:SF16">
    <property type="entry name" value="SPONDIN-1"/>
    <property type="match status" value="1"/>
</dbReference>
<dbReference type="GO" id="GO:0007155">
    <property type="term" value="P:cell adhesion"/>
    <property type="evidence" value="ECO:0007669"/>
    <property type="project" value="UniProtKB-KW"/>
</dbReference>
<comment type="subcellular location">
    <subcellularLocation>
        <location evidence="1">Secreted</location>
        <location evidence="1">Extracellular space</location>
        <location evidence="1">Extracellular matrix</location>
    </subcellularLocation>
</comment>
<keyword evidence="5" id="KW-0479">Metal-binding</keyword>
<organism evidence="16 17">
    <name type="scientific">Phyllotreta striolata</name>
    <name type="common">Striped flea beetle</name>
    <name type="synonym">Crioceris striolata</name>
    <dbReference type="NCBI Taxonomy" id="444603"/>
    <lineage>
        <taxon>Eukaryota</taxon>
        <taxon>Metazoa</taxon>
        <taxon>Ecdysozoa</taxon>
        <taxon>Arthropoda</taxon>
        <taxon>Hexapoda</taxon>
        <taxon>Insecta</taxon>
        <taxon>Pterygota</taxon>
        <taxon>Neoptera</taxon>
        <taxon>Endopterygota</taxon>
        <taxon>Coleoptera</taxon>
        <taxon>Polyphaga</taxon>
        <taxon>Cucujiformia</taxon>
        <taxon>Chrysomeloidea</taxon>
        <taxon>Chrysomelidae</taxon>
        <taxon>Galerucinae</taxon>
        <taxon>Alticini</taxon>
        <taxon>Phyllotreta</taxon>
    </lineage>
</organism>
<dbReference type="GO" id="GO:0046872">
    <property type="term" value="F:metal ion binding"/>
    <property type="evidence" value="ECO:0007669"/>
    <property type="project" value="UniProtKB-KW"/>
</dbReference>
<dbReference type="InterPro" id="IPR051418">
    <property type="entry name" value="Spondin/Thrombospondin_T1"/>
</dbReference>
<evidence type="ECO:0000256" key="4">
    <source>
        <dbReference type="ARBA" id="ARBA00022530"/>
    </source>
</evidence>
<accession>A0A9P0GUT3</accession>
<keyword evidence="6 13" id="KW-0732">Signal</keyword>
<keyword evidence="9" id="KW-1015">Disulfide bond</keyword>
<reference evidence="16" key="1">
    <citation type="submission" date="2022-01" db="EMBL/GenBank/DDBJ databases">
        <authorList>
            <person name="King R."/>
        </authorList>
    </citation>
    <scope>NUCLEOTIDE SEQUENCE</scope>
</reference>
<dbReference type="CDD" id="cd08544">
    <property type="entry name" value="Reeler"/>
    <property type="match status" value="1"/>
</dbReference>
<dbReference type="InterPro" id="IPR002861">
    <property type="entry name" value="Reeler_dom"/>
</dbReference>
<evidence type="ECO:0000256" key="12">
    <source>
        <dbReference type="SAM" id="MobiDB-lite"/>
    </source>
</evidence>
<dbReference type="PROSITE" id="PS51019">
    <property type="entry name" value="REELIN"/>
    <property type="match status" value="1"/>
</dbReference>
<sequence length="795" mass="89121">MRLLHNLIGVLGLITISYCAECGIQPEGVIKLKNKNDIDRYIIYIPGNPKTYTPHQKYNVSLRVNPNKNPQKAFKQFLLTVESINPDEDVRTYRPTGQLELELNSQFTSRFSESCENIVVENSKMPKWEIQVYWIAPPAGSGCVAIKATVIESRENWFSEDGQLTKILCEDSEINENVKPPMVVNCCACSEAKYEVAFEGRWTRNTHPRNYPSNIWTTKFSDIIGASHRKYHSFWYEQDYASEGLKDLAENGNTQKLEGEIKVMGRNIRTIIKARGLQYPNITDTSYAVFRVDSSNHLVSLVSKITPSPDWFVGVSNFELCKSDCTWAESYTYNLYPMDAGTDDGIDYMSSNPLLFSHKVITPITQNNPNDPQSPFYDEDGNPMNPIAKVHFTRQRLYNSNKPCRANEDSSDSDDSNCATTKWSDWTPCSVPCGLGRKTRMRQYVNSHRAQECFVRLVQHQTCQGKADYCKHSVYRTSDEEPSEGASNEDDNKSEEDANGSNEDNKSGGAEDEGDDKRPASDSQCAVGEWSDWSSCSATCGKGTKTRDRRLIHPENEDQCSVALEDNEPCDGVDGKCDDQGESTCTNTNWGPWSSCSVSCGVGFKRRLLLPPDGKEHDSDEEGEENCPTSETVKCNVDCTETDKIGESLILEQRPDGRVRNCKVTDWSVWSRCEVRGRGKTCGTGSKKRSRQILKHPENGGRACPRKLLKTQTCHVPCPSGEEDGRSEESKGPVCIMSDWTDFTPCSSICGSNAMQLSTRKIIYKPPGAVCPSRVMYRPCNLPLACAHDGRPIFL</sequence>
<keyword evidence="10" id="KW-0325">Glycoprotein</keyword>
<dbReference type="Pfam" id="PF19028">
    <property type="entry name" value="TSP1_spondin"/>
    <property type="match status" value="1"/>
</dbReference>
<evidence type="ECO:0000256" key="8">
    <source>
        <dbReference type="ARBA" id="ARBA00022889"/>
    </source>
</evidence>
<dbReference type="InterPro" id="IPR000884">
    <property type="entry name" value="TSP1_rpt"/>
</dbReference>
<dbReference type="PROSITE" id="PS51020">
    <property type="entry name" value="SPONDIN"/>
    <property type="match status" value="1"/>
</dbReference>
<feature type="domain" description="Spondin" evidence="15">
    <location>
        <begin position="182"/>
        <end position="372"/>
    </location>
</feature>
<dbReference type="InterPro" id="IPR038678">
    <property type="entry name" value="Spondin_N_sf"/>
</dbReference>
<protein>
    <recommendedName>
        <fullName evidence="2">Spondin-1</fullName>
    </recommendedName>
    <alternativeName>
        <fullName evidence="11">F-spondin</fullName>
    </alternativeName>
</protein>
<evidence type="ECO:0000256" key="1">
    <source>
        <dbReference type="ARBA" id="ARBA00004498"/>
    </source>
</evidence>
<evidence type="ECO:0000256" key="6">
    <source>
        <dbReference type="ARBA" id="ARBA00022729"/>
    </source>
</evidence>
<proteinExistence type="predicted"/>
<keyword evidence="8" id="KW-0130">Cell adhesion</keyword>
<evidence type="ECO:0000256" key="11">
    <source>
        <dbReference type="ARBA" id="ARBA00030964"/>
    </source>
</evidence>
<evidence type="ECO:0000256" key="7">
    <source>
        <dbReference type="ARBA" id="ARBA00022737"/>
    </source>
</evidence>
<dbReference type="Pfam" id="PF19030">
    <property type="entry name" value="TSP1_ADAMTS"/>
    <property type="match status" value="1"/>
</dbReference>
<dbReference type="AlphaFoldDB" id="A0A9P0GUT3"/>
<evidence type="ECO:0000313" key="16">
    <source>
        <dbReference type="EMBL" id="CAH1166801.1"/>
    </source>
</evidence>
<evidence type="ECO:0000256" key="2">
    <source>
        <dbReference type="ARBA" id="ARBA00019594"/>
    </source>
</evidence>
<dbReference type="InterPro" id="IPR036383">
    <property type="entry name" value="TSP1_rpt_sf"/>
</dbReference>
<feature type="domain" description="Reelin" evidence="14">
    <location>
        <begin position="7"/>
        <end position="181"/>
    </location>
</feature>
<evidence type="ECO:0000256" key="13">
    <source>
        <dbReference type="SAM" id="SignalP"/>
    </source>
</evidence>
<dbReference type="EMBL" id="OU900108">
    <property type="protein sequence ID" value="CAH1166801.1"/>
    <property type="molecule type" value="Genomic_DNA"/>
</dbReference>
<dbReference type="GO" id="GO:0031012">
    <property type="term" value="C:extracellular matrix"/>
    <property type="evidence" value="ECO:0007669"/>
    <property type="project" value="TreeGrafter"/>
</dbReference>
<evidence type="ECO:0000313" key="17">
    <source>
        <dbReference type="Proteomes" id="UP001153712"/>
    </source>
</evidence>
<name>A0A9P0GUT3_PHYSR</name>
<dbReference type="SUPFAM" id="SSF82895">
    <property type="entry name" value="TSP-1 type 1 repeat"/>
    <property type="match status" value="5"/>
</dbReference>
<evidence type="ECO:0000259" key="15">
    <source>
        <dbReference type="PROSITE" id="PS51020"/>
    </source>
</evidence>
<dbReference type="SMART" id="SM00209">
    <property type="entry name" value="TSP1"/>
    <property type="match status" value="5"/>
</dbReference>
<dbReference type="Gene3D" id="2.60.40.2130">
    <property type="entry name" value="F-spondin domain"/>
    <property type="match status" value="1"/>
</dbReference>